<accession>A0A871R2T0</accession>
<dbReference type="OrthoDB" id="3993941at2759"/>
<evidence type="ECO:0000256" key="1">
    <source>
        <dbReference type="SAM" id="Coils"/>
    </source>
</evidence>
<dbReference type="KEGG" id="bbrx:BRETT_000477"/>
<gene>
    <name evidence="3" type="ORF">BRETT_000477</name>
</gene>
<evidence type="ECO:0000313" key="3">
    <source>
        <dbReference type="EMBL" id="QOU20763.1"/>
    </source>
</evidence>
<evidence type="ECO:0000313" key="4">
    <source>
        <dbReference type="Proteomes" id="UP000663131"/>
    </source>
</evidence>
<dbReference type="AlphaFoldDB" id="A0A871R2T0"/>
<reference evidence="3" key="2">
    <citation type="journal article" name="BMC Genomics">
        <title>New genome assemblies reveal patterns of domestication and adaptation across Brettanomyces (Dekkera) species.</title>
        <authorList>
            <person name="Roach M.J."/>
            <person name="Borneman A.R."/>
        </authorList>
    </citation>
    <scope>NUCLEOTIDE SEQUENCE</scope>
    <source>
        <strain evidence="3">UCD 2041</strain>
    </source>
</reference>
<proteinExistence type="predicted"/>
<reference evidence="3" key="1">
    <citation type="submission" date="2020-10" db="EMBL/GenBank/DDBJ databases">
        <authorList>
            <person name="Palmer J.M."/>
        </authorList>
    </citation>
    <scope>NUCLEOTIDE SEQUENCE</scope>
    <source>
        <strain evidence="3">UCD 2041</strain>
    </source>
</reference>
<dbReference type="RefSeq" id="XP_041137256.1">
    <property type="nucleotide sequence ID" value="XM_041279042.1"/>
</dbReference>
<dbReference type="GeneID" id="64572402"/>
<organism evidence="3 4">
    <name type="scientific">Dekkera bruxellensis</name>
    <name type="common">Brettanomyces custersii</name>
    <dbReference type="NCBI Taxonomy" id="5007"/>
    <lineage>
        <taxon>Eukaryota</taxon>
        <taxon>Fungi</taxon>
        <taxon>Dikarya</taxon>
        <taxon>Ascomycota</taxon>
        <taxon>Saccharomycotina</taxon>
        <taxon>Pichiomycetes</taxon>
        <taxon>Pichiales</taxon>
        <taxon>Pichiaceae</taxon>
        <taxon>Brettanomyces</taxon>
    </lineage>
</organism>
<feature type="coiled-coil region" evidence="1">
    <location>
        <begin position="201"/>
        <end position="235"/>
    </location>
</feature>
<dbReference type="EMBL" id="CP063136">
    <property type="protein sequence ID" value="QOU20763.1"/>
    <property type="molecule type" value="Genomic_DNA"/>
</dbReference>
<dbReference type="Proteomes" id="UP000663131">
    <property type="component" value="Chromosome 8"/>
</dbReference>
<feature type="region of interest" description="Disordered" evidence="2">
    <location>
        <begin position="454"/>
        <end position="481"/>
    </location>
</feature>
<name>A0A871R2T0_DEKBR</name>
<evidence type="ECO:0000256" key="2">
    <source>
        <dbReference type="SAM" id="MobiDB-lite"/>
    </source>
</evidence>
<sequence length="481" mass="55583">MSHILVEQIFLEPRYIMENRYANKESTESYMKGPKLEQGQSNNADMQDDKDKNLEHSFILSAMKSLMLMPRSPSSKTPNISNVSRENIKREEVSYLEAFNDPIHFLKEQINKQTADLGELEKTHKEELSSGTGNVNVRRIEILSDFKELAQSNQAIKEIYASNAKTKQESLDRLVDRQNRERKLLKSIRDIEENTVIGKNYKILNAKMVEIDSQILDLERKVRSLKREKELVAKQLSENESLLEVKVNAYREVLEGTLEEEKLDVNKLYQSGILPKGELPISEVIENIRLQIEAVKELERKSELKESGYHNSYVYLSDIFERLTELEEKIITFINEGKIELIESQLRAMKNFLQERMKQCDQYNLDVTKQIIQNEFGTILRALSMISNDSVSSSKEEFEEIEIPKITLQNKEEHVGHSKDQTESFDQLQSSIVSTHTGDKTQQTGLTNVVAQGKMISKPQNDKKYSAILERMRKTKGTKKD</sequence>
<feature type="region of interest" description="Disordered" evidence="2">
    <location>
        <begin position="26"/>
        <end position="49"/>
    </location>
</feature>
<keyword evidence="1" id="KW-0175">Coiled coil</keyword>
<protein>
    <submittedName>
        <fullName evidence="3">Uncharacterized protein</fullName>
    </submittedName>
</protein>